<proteinExistence type="predicted"/>
<comment type="caution">
    <text evidence="1">The sequence shown here is derived from an EMBL/GenBank/DDBJ whole genome shotgun (WGS) entry which is preliminary data.</text>
</comment>
<gene>
    <name evidence="1" type="ORF">LCGC14_1471890</name>
</gene>
<dbReference type="AlphaFoldDB" id="A0A0F9MDW6"/>
<accession>A0A0F9MDW6</accession>
<dbReference type="EMBL" id="LAZR01010362">
    <property type="protein sequence ID" value="KKM67357.1"/>
    <property type="molecule type" value="Genomic_DNA"/>
</dbReference>
<reference evidence="1" key="1">
    <citation type="journal article" date="2015" name="Nature">
        <title>Complex archaea that bridge the gap between prokaryotes and eukaryotes.</title>
        <authorList>
            <person name="Spang A."/>
            <person name="Saw J.H."/>
            <person name="Jorgensen S.L."/>
            <person name="Zaremba-Niedzwiedzka K."/>
            <person name="Martijn J."/>
            <person name="Lind A.E."/>
            <person name="van Eijk R."/>
            <person name="Schleper C."/>
            <person name="Guy L."/>
            <person name="Ettema T.J."/>
        </authorList>
    </citation>
    <scope>NUCLEOTIDE SEQUENCE</scope>
</reference>
<name>A0A0F9MDW6_9ZZZZ</name>
<organism evidence="1">
    <name type="scientific">marine sediment metagenome</name>
    <dbReference type="NCBI Taxonomy" id="412755"/>
    <lineage>
        <taxon>unclassified sequences</taxon>
        <taxon>metagenomes</taxon>
        <taxon>ecological metagenomes</taxon>
    </lineage>
</organism>
<protein>
    <submittedName>
        <fullName evidence="1">Uncharacterized protein</fullName>
    </submittedName>
</protein>
<sequence length="126" mass="14633">MKVYAISADKDYYRIGDRSDTKDWYTKTESTAGILRTVNTGDEVKLTFEKDRTGKRLLTSLEITKKSEFNKNSKDNRFRTPEEMRRDETMRSACLAIQAMPGQFIDINSLANSISILYNKLYEKIK</sequence>
<evidence type="ECO:0000313" key="1">
    <source>
        <dbReference type="EMBL" id="KKM67357.1"/>
    </source>
</evidence>